<dbReference type="EMBL" id="MUKB01000035">
    <property type="protein sequence ID" value="OPX18156.1"/>
    <property type="molecule type" value="Genomic_DNA"/>
</dbReference>
<dbReference type="SUPFAM" id="SSF57863">
    <property type="entry name" value="ArfGap/RecO-like zinc finger"/>
    <property type="match status" value="1"/>
</dbReference>
<gene>
    <name evidence="7" type="primary">recO</name>
    <name evidence="9" type="ORF">BXT86_02710</name>
</gene>
<comment type="function">
    <text evidence="7">Involved in DNA repair and RecF pathway recombination.</text>
</comment>
<dbReference type="InterPro" id="IPR012340">
    <property type="entry name" value="NA-bd_OB-fold"/>
</dbReference>
<dbReference type="GO" id="GO:0006310">
    <property type="term" value="P:DNA recombination"/>
    <property type="evidence" value="ECO:0007669"/>
    <property type="project" value="UniProtKB-UniRule"/>
</dbReference>
<keyword evidence="3 7" id="KW-0227">DNA damage</keyword>
<evidence type="ECO:0000256" key="5">
    <source>
        <dbReference type="ARBA" id="ARBA00023204"/>
    </source>
</evidence>
<dbReference type="SUPFAM" id="SSF50249">
    <property type="entry name" value="Nucleic acid-binding proteins"/>
    <property type="match status" value="1"/>
</dbReference>
<reference evidence="10" key="1">
    <citation type="submission" date="2017-01" db="EMBL/GenBank/DDBJ databases">
        <title>Novel pathways for hydrocarbon cycling and metabolic interdependencies in hydrothermal sediment communities.</title>
        <authorList>
            <person name="Dombrowski N."/>
            <person name="Seitz K."/>
            <person name="Teske A."/>
            <person name="Baker B."/>
        </authorList>
    </citation>
    <scope>NUCLEOTIDE SEQUENCE [LARGE SCALE GENOMIC DNA]</scope>
</reference>
<evidence type="ECO:0000256" key="7">
    <source>
        <dbReference type="HAMAP-Rule" id="MF_00201"/>
    </source>
</evidence>
<dbReference type="Pfam" id="PF11967">
    <property type="entry name" value="RecO_N"/>
    <property type="match status" value="1"/>
</dbReference>
<evidence type="ECO:0000259" key="8">
    <source>
        <dbReference type="Pfam" id="PF11967"/>
    </source>
</evidence>
<dbReference type="GO" id="GO:0043590">
    <property type="term" value="C:bacterial nucleoid"/>
    <property type="evidence" value="ECO:0007669"/>
    <property type="project" value="TreeGrafter"/>
</dbReference>
<dbReference type="Gene3D" id="1.20.1440.120">
    <property type="entry name" value="Recombination protein O, C-terminal domain"/>
    <property type="match status" value="1"/>
</dbReference>
<accession>A0A1V4QHF1</accession>
<dbReference type="InterPro" id="IPR037278">
    <property type="entry name" value="ARFGAP/RecO"/>
</dbReference>
<dbReference type="Gene3D" id="2.40.50.140">
    <property type="entry name" value="Nucleic acid-binding proteins"/>
    <property type="match status" value="1"/>
</dbReference>
<dbReference type="Pfam" id="PF02565">
    <property type="entry name" value="RecO_C"/>
    <property type="match status" value="1"/>
</dbReference>
<dbReference type="GO" id="GO:0006302">
    <property type="term" value="P:double-strand break repair"/>
    <property type="evidence" value="ECO:0007669"/>
    <property type="project" value="TreeGrafter"/>
</dbReference>
<evidence type="ECO:0000256" key="4">
    <source>
        <dbReference type="ARBA" id="ARBA00023172"/>
    </source>
</evidence>
<dbReference type="NCBIfam" id="TIGR00613">
    <property type="entry name" value="reco"/>
    <property type="match status" value="1"/>
</dbReference>
<name>A0A1V4QHF1_UNCW3</name>
<protein>
    <recommendedName>
        <fullName evidence="2 7">DNA repair protein RecO</fullName>
    </recommendedName>
    <alternativeName>
        <fullName evidence="6 7">Recombination protein O</fullName>
    </alternativeName>
</protein>
<evidence type="ECO:0000313" key="9">
    <source>
        <dbReference type="EMBL" id="OPX18156.1"/>
    </source>
</evidence>
<evidence type="ECO:0000256" key="2">
    <source>
        <dbReference type="ARBA" id="ARBA00021310"/>
    </source>
</evidence>
<dbReference type="HAMAP" id="MF_00201">
    <property type="entry name" value="RecO"/>
    <property type="match status" value="1"/>
</dbReference>
<dbReference type="InterPro" id="IPR022572">
    <property type="entry name" value="DNA_rep/recomb_RecO_N"/>
</dbReference>
<dbReference type="InterPro" id="IPR042242">
    <property type="entry name" value="RecO_C"/>
</dbReference>
<evidence type="ECO:0000313" key="10">
    <source>
        <dbReference type="Proteomes" id="UP000191663"/>
    </source>
</evidence>
<organism evidence="9 10">
    <name type="scientific">candidate division WOR-3 bacterium 4484_100</name>
    <dbReference type="NCBI Taxonomy" id="1936077"/>
    <lineage>
        <taxon>Bacteria</taxon>
        <taxon>Bacteria division WOR-3</taxon>
    </lineage>
</organism>
<sequence>MPRIVKTKGFILHTFPFKESSLIVSVLTRSAGRIKVLAKGARRPKSKFCGTMEPFNLDEIIYYKRETKEIYTLSDAVVLNHFEKLRCDPKRVNGASVLCEFFEKSLALEQPSYSAFSLINEFLKRLETIPQRLIKPLVLIYLLKGLRIIGFMPHLKSCVRCKEKIEPGPRVQLSISGGGVVCSRDYDDTVVFLSNQAYQTLVRIYKNQEIQFSLKVFDEIEKFVTRYLGYHLNRLVLNSLKFL</sequence>
<dbReference type="AlphaFoldDB" id="A0A1V4QHF1"/>
<evidence type="ECO:0000256" key="3">
    <source>
        <dbReference type="ARBA" id="ARBA00022763"/>
    </source>
</evidence>
<keyword evidence="5 7" id="KW-0234">DNA repair</keyword>
<evidence type="ECO:0000256" key="6">
    <source>
        <dbReference type="ARBA" id="ARBA00033409"/>
    </source>
</evidence>
<comment type="caution">
    <text evidence="9">The sequence shown here is derived from an EMBL/GenBank/DDBJ whole genome shotgun (WGS) entry which is preliminary data.</text>
</comment>
<evidence type="ECO:0000256" key="1">
    <source>
        <dbReference type="ARBA" id="ARBA00007452"/>
    </source>
</evidence>
<dbReference type="PANTHER" id="PTHR33991:SF1">
    <property type="entry name" value="DNA REPAIR PROTEIN RECO"/>
    <property type="match status" value="1"/>
</dbReference>
<dbReference type="Proteomes" id="UP000191663">
    <property type="component" value="Unassembled WGS sequence"/>
</dbReference>
<dbReference type="PANTHER" id="PTHR33991">
    <property type="entry name" value="DNA REPAIR PROTEIN RECO"/>
    <property type="match status" value="1"/>
</dbReference>
<keyword evidence="4 7" id="KW-0233">DNA recombination</keyword>
<feature type="domain" description="DNA replication/recombination mediator RecO N-terminal" evidence="8">
    <location>
        <begin position="4"/>
        <end position="81"/>
    </location>
</feature>
<proteinExistence type="inferred from homology"/>
<comment type="similarity">
    <text evidence="1 7">Belongs to the RecO family.</text>
</comment>
<dbReference type="InterPro" id="IPR003717">
    <property type="entry name" value="RecO"/>
</dbReference>